<dbReference type="EMBL" id="JAFNEN010000193">
    <property type="protein sequence ID" value="KAG8190142.1"/>
    <property type="molecule type" value="Genomic_DNA"/>
</dbReference>
<evidence type="ECO:0000313" key="2">
    <source>
        <dbReference type="Proteomes" id="UP000827092"/>
    </source>
</evidence>
<sequence>MTDPAKPQPTRPGRDFSPGIIYSKGSYYDRPCKASAYQTRQRFFPRQSIYSKGSYYDRPCKASAYQTRQRFFPRQSIYSKGSYYDRPWQRLTLPDQASQSH</sequence>
<accession>A0AAV6V275</accession>
<proteinExistence type="predicted"/>
<keyword evidence="2" id="KW-1185">Reference proteome</keyword>
<name>A0AAV6V275_9ARAC</name>
<dbReference type="Proteomes" id="UP000827092">
    <property type="component" value="Unassembled WGS sequence"/>
</dbReference>
<comment type="caution">
    <text evidence="1">The sequence shown here is derived from an EMBL/GenBank/DDBJ whole genome shotgun (WGS) entry which is preliminary data.</text>
</comment>
<reference evidence="1 2" key="1">
    <citation type="journal article" date="2022" name="Nat. Ecol. Evol.">
        <title>A masculinizing supergene underlies an exaggerated male reproductive morph in a spider.</title>
        <authorList>
            <person name="Hendrickx F."/>
            <person name="De Corte Z."/>
            <person name="Sonet G."/>
            <person name="Van Belleghem S.M."/>
            <person name="Kostlbacher S."/>
            <person name="Vangestel C."/>
        </authorList>
    </citation>
    <scope>NUCLEOTIDE SEQUENCE [LARGE SCALE GENOMIC DNA]</scope>
    <source>
        <strain evidence="1">W744_W776</strain>
    </source>
</reference>
<evidence type="ECO:0000313" key="1">
    <source>
        <dbReference type="EMBL" id="KAG8190142.1"/>
    </source>
</evidence>
<dbReference type="AlphaFoldDB" id="A0AAV6V275"/>
<organism evidence="1 2">
    <name type="scientific">Oedothorax gibbosus</name>
    <dbReference type="NCBI Taxonomy" id="931172"/>
    <lineage>
        <taxon>Eukaryota</taxon>
        <taxon>Metazoa</taxon>
        <taxon>Ecdysozoa</taxon>
        <taxon>Arthropoda</taxon>
        <taxon>Chelicerata</taxon>
        <taxon>Arachnida</taxon>
        <taxon>Araneae</taxon>
        <taxon>Araneomorphae</taxon>
        <taxon>Entelegynae</taxon>
        <taxon>Araneoidea</taxon>
        <taxon>Linyphiidae</taxon>
        <taxon>Erigoninae</taxon>
        <taxon>Oedothorax</taxon>
    </lineage>
</organism>
<protein>
    <submittedName>
        <fullName evidence="1">Uncharacterized protein</fullName>
    </submittedName>
</protein>
<gene>
    <name evidence="1" type="ORF">JTE90_026710</name>
</gene>